<proteinExistence type="predicted"/>
<evidence type="ECO:0000313" key="1">
    <source>
        <dbReference type="EMBL" id="MDP8568754.1"/>
    </source>
</evidence>
<reference evidence="2" key="1">
    <citation type="journal article" date="2019" name="Int. J. Syst. Evol. Microbiol.">
        <title>The Global Catalogue of Microorganisms (GCM) 10K type strain sequencing project: providing services to taxonomists for standard genome sequencing and annotation.</title>
        <authorList>
            <consortium name="The Broad Institute Genomics Platform"/>
            <consortium name="The Broad Institute Genome Sequencing Center for Infectious Disease"/>
            <person name="Wu L."/>
            <person name="Ma J."/>
        </authorList>
    </citation>
    <scope>NUCLEOTIDE SEQUENCE [LARGE SCALE GENOMIC DNA]</scope>
    <source>
        <strain evidence="2">VKM B-3159</strain>
    </source>
</reference>
<keyword evidence="2" id="KW-1185">Reference proteome</keyword>
<accession>A0ABT9JW62</accession>
<dbReference type="RefSeq" id="WP_306390508.1">
    <property type="nucleotide sequence ID" value="NZ_JAVCAP010000033.1"/>
</dbReference>
<dbReference type="NCBIfam" id="NF040556">
    <property type="entry name" value="CAS_Csx28"/>
    <property type="match status" value="1"/>
</dbReference>
<dbReference type="Proteomes" id="UP001225906">
    <property type="component" value="Unassembled WGS sequence"/>
</dbReference>
<comment type="caution">
    <text evidence="1">The sequence shown here is derived from an EMBL/GenBank/DDBJ whole genome shotgun (WGS) entry which is preliminary data.</text>
</comment>
<name>A0ABT9JW62_9PROT</name>
<sequence length="161" mass="19251">MAYRYAIRQMHTQTQIQISQDRNQRYAEALQSAWHLLQYMSPTENQHAILQFERTGKGKDAQEQYYIHIPNAQRFIQEILPQVFYQQHSGLFWTPELKGIVFEYRSILYGFCLKEKGSTSQRVLIENAELVSKFKTDYEQMQDLLKNELSNLYRKSNDLQF</sequence>
<protein>
    <submittedName>
        <fullName evidence="1">CRISPR-associated protein Csx28</fullName>
    </submittedName>
</protein>
<dbReference type="EMBL" id="JAVCAP010000033">
    <property type="protein sequence ID" value="MDP8568754.1"/>
    <property type="molecule type" value="Genomic_DNA"/>
</dbReference>
<gene>
    <name evidence="1" type="primary">csx28</name>
    <name evidence="1" type="ORF">Q9291_12935</name>
</gene>
<organism evidence="1 2">
    <name type="scientific">Methylophilus aquaticus</name>
    <dbReference type="NCBI Taxonomy" id="1971610"/>
    <lineage>
        <taxon>Bacteria</taxon>
        <taxon>Pseudomonadati</taxon>
        <taxon>Pseudomonadota</taxon>
        <taxon>Betaproteobacteria</taxon>
        <taxon>Nitrosomonadales</taxon>
        <taxon>Methylophilaceae</taxon>
        <taxon>Methylophilus</taxon>
    </lineage>
</organism>
<evidence type="ECO:0000313" key="2">
    <source>
        <dbReference type="Proteomes" id="UP001225906"/>
    </source>
</evidence>